<accession>A0A154P7R3</accession>
<name>A0A154P7R3_DUFNO</name>
<proteinExistence type="predicted"/>
<evidence type="ECO:0000313" key="1">
    <source>
        <dbReference type="EMBL" id="KZC07248.1"/>
    </source>
</evidence>
<gene>
    <name evidence="1" type="ORF">WN55_07659</name>
</gene>
<protein>
    <submittedName>
        <fullName evidence="1">Uncharacterized protein</fullName>
    </submittedName>
</protein>
<reference evidence="1 2" key="1">
    <citation type="submission" date="2015-07" db="EMBL/GenBank/DDBJ databases">
        <title>The genome of Dufourea novaeangliae.</title>
        <authorList>
            <person name="Pan H."/>
            <person name="Kapheim K."/>
        </authorList>
    </citation>
    <scope>NUCLEOTIDE SEQUENCE [LARGE SCALE GENOMIC DNA]</scope>
    <source>
        <strain evidence="1">0120121106</strain>
        <tissue evidence="1">Whole body</tissue>
    </source>
</reference>
<dbReference type="AlphaFoldDB" id="A0A154P7R3"/>
<organism evidence="1 2">
    <name type="scientific">Dufourea novaeangliae</name>
    <name type="common">Sweat bee</name>
    <dbReference type="NCBI Taxonomy" id="178035"/>
    <lineage>
        <taxon>Eukaryota</taxon>
        <taxon>Metazoa</taxon>
        <taxon>Ecdysozoa</taxon>
        <taxon>Arthropoda</taxon>
        <taxon>Hexapoda</taxon>
        <taxon>Insecta</taxon>
        <taxon>Pterygota</taxon>
        <taxon>Neoptera</taxon>
        <taxon>Endopterygota</taxon>
        <taxon>Hymenoptera</taxon>
        <taxon>Apocrita</taxon>
        <taxon>Aculeata</taxon>
        <taxon>Apoidea</taxon>
        <taxon>Anthophila</taxon>
        <taxon>Halictidae</taxon>
        <taxon>Rophitinae</taxon>
        <taxon>Dufourea</taxon>
    </lineage>
</organism>
<dbReference type="Proteomes" id="UP000076502">
    <property type="component" value="Unassembled WGS sequence"/>
</dbReference>
<sequence>MQSAEVDPGGRLRITFYSIFIARSPNTDTVFSFRFRDDRIRPASIRRPVTHKDASTLLLALATRTVKRSFDFVAREKSRQWERAFRLLHAELSPKIPIGTEILLWDIDDLYYELFLRAAANLRSMCSTILSARSACKTQAKTIDGYGFMDRFRHYLRPICGQSTANLHANGYVGSSCGFLTASIRWLMNDHDTRLELATRHPSSKIARLLCPEQLRLPFGSGVPRKRNVTNTKTKKFMETDLISSVLRGLETSLGQSKR</sequence>
<evidence type="ECO:0000313" key="2">
    <source>
        <dbReference type="Proteomes" id="UP000076502"/>
    </source>
</evidence>
<keyword evidence="2" id="KW-1185">Reference proteome</keyword>
<dbReference type="EMBL" id="KQ434823">
    <property type="protein sequence ID" value="KZC07248.1"/>
    <property type="molecule type" value="Genomic_DNA"/>
</dbReference>